<evidence type="ECO:0000256" key="4">
    <source>
        <dbReference type="ARBA" id="ARBA00023002"/>
    </source>
</evidence>
<organism evidence="11 12">
    <name type="scientific">Desulfosarcina alkanivorans</name>
    <dbReference type="NCBI Taxonomy" id="571177"/>
    <lineage>
        <taxon>Bacteria</taxon>
        <taxon>Pseudomonadati</taxon>
        <taxon>Thermodesulfobacteriota</taxon>
        <taxon>Desulfobacteria</taxon>
        <taxon>Desulfobacterales</taxon>
        <taxon>Desulfosarcinaceae</taxon>
        <taxon>Desulfosarcina</taxon>
    </lineage>
</organism>
<keyword evidence="5" id="KW-0520">NAD</keyword>
<dbReference type="HAMAP" id="MF_01024">
    <property type="entry name" value="HisD"/>
    <property type="match status" value="1"/>
</dbReference>
<dbReference type="Pfam" id="PF00815">
    <property type="entry name" value="Histidinol_dh"/>
    <property type="match status" value="1"/>
</dbReference>
<comment type="similarity">
    <text evidence="1 5 6 10">Belongs to the histidinol dehydrogenase family.</text>
</comment>
<dbReference type="SUPFAM" id="SSF53720">
    <property type="entry name" value="ALDH-like"/>
    <property type="match status" value="1"/>
</dbReference>
<feature type="binding site" evidence="5 9">
    <location>
        <position position="265"/>
    </location>
    <ligand>
        <name>Zn(2+)</name>
        <dbReference type="ChEBI" id="CHEBI:29105"/>
    </ligand>
</feature>
<dbReference type="CDD" id="cd06572">
    <property type="entry name" value="Histidinol_dh"/>
    <property type="match status" value="1"/>
</dbReference>
<dbReference type="PIRSF" id="PIRSF000099">
    <property type="entry name" value="Histidinol_dh"/>
    <property type="match status" value="1"/>
</dbReference>
<dbReference type="AlphaFoldDB" id="A0A5K7YTC0"/>
<proteinExistence type="inferred from homology"/>
<comment type="catalytic activity">
    <reaction evidence="5">
        <text>L-histidinol + 2 NAD(+) + H2O = L-histidine + 2 NADH + 3 H(+)</text>
        <dbReference type="Rhea" id="RHEA:20641"/>
        <dbReference type="ChEBI" id="CHEBI:15377"/>
        <dbReference type="ChEBI" id="CHEBI:15378"/>
        <dbReference type="ChEBI" id="CHEBI:57540"/>
        <dbReference type="ChEBI" id="CHEBI:57595"/>
        <dbReference type="ChEBI" id="CHEBI:57699"/>
        <dbReference type="ChEBI" id="CHEBI:57945"/>
        <dbReference type="EC" id="1.1.1.23"/>
    </reaction>
</comment>
<evidence type="ECO:0000256" key="10">
    <source>
        <dbReference type="RuleBase" id="RU004175"/>
    </source>
</evidence>
<dbReference type="NCBIfam" id="TIGR00069">
    <property type="entry name" value="hisD"/>
    <property type="match status" value="1"/>
</dbReference>
<dbReference type="EC" id="1.1.1.23" evidence="5"/>
<feature type="binding site" evidence="5 8">
    <location>
        <position position="418"/>
    </location>
    <ligand>
        <name>substrate</name>
    </ligand>
</feature>
<feature type="binding site" evidence="5 8">
    <location>
        <position position="423"/>
    </location>
    <ligand>
        <name>substrate</name>
    </ligand>
</feature>
<dbReference type="PANTHER" id="PTHR21256:SF2">
    <property type="entry name" value="HISTIDINE BIOSYNTHESIS TRIFUNCTIONAL PROTEIN"/>
    <property type="match status" value="1"/>
</dbReference>
<feature type="binding site" evidence="5 9">
    <location>
        <position position="423"/>
    </location>
    <ligand>
        <name>Zn(2+)</name>
        <dbReference type="ChEBI" id="CHEBI:29105"/>
    </ligand>
</feature>
<keyword evidence="2 5" id="KW-0479">Metal-binding</keyword>
<evidence type="ECO:0000256" key="1">
    <source>
        <dbReference type="ARBA" id="ARBA00010178"/>
    </source>
</evidence>
<dbReference type="EMBL" id="AP021874">
    <property type="protein sequence ID" value="BBO71878.1"/>
    <property type="molecule type" value="Genomic_DNA"/>
</dbReference>
<evidence type="ECO:0000256" key="7">
    <source>
        <dbReference type="PIRSR" id="PIRSR000099-1"/>
    </source>
</evidence>
<dbReference type="GO" id="GO:0051287">
    <property type="term" value="F:NAD binding"/>
    <property type="evidence" value="ECO:0007669"/>
    <property type="project" value="InterPro"/>
</dbReference>
<name>A0A5K7YTC0_9BACT</name>
<dbReference type="Proteomes" id="UP000427906">
    <property type="component" value="Chromosome"/>
</dbReference>
<feature type="binding site" evidence="5 8">
    <location>
        <position position="331"/>
    </location>
    <ligand>
        <name>substrate</name>
    </ligand>
</feature>
<keyword evidence="5" id="KW-0368">Histidine biosynthesis</keyword>
<dbReference type="FunFam" id="3.40.50.1980:FF:000001">
    <property type="entry name" value="Histidinol dehydrogenase"/>
    <property type="match status" value="1"/>
</dbReference>
<dbReference type="KEGG" id="dalk:DSCA_58080"/>
<feature type="binding site" evidence="5 9">
    <location>
        <position position="262"/>
    </location>
    <ligand>
        <name>Zn(2+)</name>
        <dbReference type="ChEBI" id="CHEBI:29105"/>
    </ligand>
</feature>
<comment type="cofactor">
    <cofactor evidence="5 9">
        <name>Zn(2+)</name>
        <dbReference type="ChEBI" id="CHEBI:29105"/>
    </cofactor>
    <text evidence="5 9">Binds 1 zinc ion per subunit.</text>
</comment>
<dbReference type="GO" id="GO:0005829">
    <property type="term" value="C:cytosol"/>
    <property type="evidence" value="ECO:0007669"/>
    <property type="project" value="TreeGrafter"/>
</dbReference>
<sequence>MKIFRYPSSAADKKMKAIVGRNIDFRKSDVQAVTRILKDVKKNGDSALIRYSRQFDAPRMTVEALAVSPEEMAAAKKKVDRGFMRALNRAALQIEGFHRQQLPKSWIDTRRPGTLLGQMVNPVDAAGVYVPGGKGGTTPLVSSVLMGAIPARIAGVPKVVMVTPPMSSGEVAPHLLVAAKKAGVDAVYKVGSAWAIGALAYGTETIPGVNVVVGPGNIYVTLAKKMVAGTVGIDMIAGPSEILVIADGTADPVFTAADLLSQAEHDPLASAILVTDSAQLAQSVASAVEDQLESLARADIARRSLSAFGAIMVVENMDSAIDLANHIAPEHLELQVADPMDVAPRLRNAGAIFLGHYTPEPVGDYMAGPNHVLPTAGTARFSSALSVDDFMKKTSLIRYSQAAFRKDARDIMCLANVEGLGGHANAIQVRLSKK</sequence>
<dbReference type="InterPro" id="IPR022695">
    <property type="entry name" value="Histidinol_DH_monofunct"/>
</dbReference>
<dbReference type="InterPro" id="IPR016161">
    <property type="entry name" value="Ald_DH/histidinol_DH"/>
</dbReference>
<dbReference type="UniPathway" id="UPA00031">
    <property type="reaction ID" value="UER00014"/>
</dbReference>
<dbReference type="Gene3D" id="3.40.50.1980">
    <property type="entry name" value="Nitrogenase molybdenum iron protein domain"/>
    <property type="match status" value="2"/>
</dbReference>
<evidence type="ECO:0000313" key="12">
    <source>
        <dbReference type="Proteomes" id="UP000427906"/>
    </source>
</evidence>
<keyword evidence="12" id="KW-1185">Reference proteome</keyword>
<gene>
    <name evidence="11" type="primary">hisD_2</name>
    <name evidence="5" type="synonym">hisD</name>
    <name evidence="11" type="ORF">DSCA_58080</name>
</gene>
<feature type="binding site" evidence="5 8">
    <location>
        <position position="265"/>
    </location>
    <ligand>
        <name>substrate</name>
    </ligand>
</feature>
<keyword evidence="3 5" id="KW-0862">Zinc</keyword>
<reference evidence="11 12" key="1">
    <citation type="submission" date="2019-11" db="EMBL/GenBank/DDBJ databases">
        <title>Comparative genomics of hydrocarbon-degrading Desulfosarcina strains.</title>
        <authorList>
            <person name="Watanabe M."/>
            <person name="Kojima H."/>
            <person name="Fukui M."/>
        </authorList>
    </citation>
    <scope>NUCLEOTIDE SEQUENCE [LARGE SCALE GENOMIC DNA]</scope>
    <source>
        <strain evidence="11 12">PL12</strain>
    </source>
</reference>
<evidence type="ECO:0000256" key="6">
    <source>
        <dbReference type="PIRNR" id="PIRNR000099"/>
    </source>
</evidence>
<dbReference type="PRINTS" id="PR00083">
    <property type="entry name" value="HOLDHDRGNASE"/>
</dbReference>
<dbReference type="RefSeq" id="WP_155319653.1">
    <property type="nucleotide sequence ID" value="NZ_AP021874.1"/>
</dbReference>
<evidence type="ECO:0000256" key="3">
    <source>
        <dbReference type="ARBA" id="ARBA00022833"/>
    </source>
</evidence>
<accession>A0A5K7YTC0</accession>
<comment type="function">
    <text evidence="5">Catalyzes the sequential NAD-dependent oxidations of L-histidinol to L-histidinaldehyde and then to L-histidine.</text>
</comment>
<keyword evidence="4 5" id="KW-0560">Oxidoreductase</keyword>
<evidence type="ECO:0000256" key="5">
    <source>
        <dbReference type="HAMAP-Rule" id="MF_01024"/>
    </source>
</evidence>
<feature type="binding site" evidence="5 8">
    <location>
        <position position="262"/>
    </location>
    <ligand>
        <name>substrate</name>
    </ligand>
</feature>
<keyword evidence="5" id="KW-0028">Amino-acid biosynthesis</keyword>
<dbReference type="GO" id="GO:0000105">
    <property type="term" value="P:L-histidine biosynthetic process"/>
    <property type="evidence" value="ECO:0007669"/>
    <property type="project" value="UniProtKB-UniRule"/>
</dbReference>
<feature type="binding site" evidence="5 8">
    <location>
        <position position="364"/>
    </location>
    <ligand>
        <name>substrate</name>
    </ligand>
</feature>
<feature type="active site" description="Proton acceptor" evidence="5 7">
    <location>
        <position position="331"/>
    </location>
</feature>
<dbReference type="InterPro" id="IPR012131">
    <property type="entry name" value="Hstdl_DH"/>
</dbReference>
<comment type="caution">
    <text evidence="5">Lacks conserved residue(s) required for the propagation of feature annotation.</text>
</comment>
<comment type="pathway">
    <text evidence="5">Amino-acid biosynthesis; L-histidine biosynthesis; L-histidine from 5-phospho-alpha-D-ribose 1-diphosphate: step 9/9.</text>
</comment>
<dbReference type="Gene3D" id="1.20.5.1300">
    <property type="match status" value="1"/>
</dbReference>
<evidence type="ECO:0000256" key="8">
    <source>
        <dbReference type="PIRSR" id="PIRSR000099-3"/>
    </source>
</evidence>
<dbReference type="OrthoDB" id="9805269at2"/>
<dbReference type="GO" id="GO:0004399">
    <property type="term" value="F:histidinol dehydrogenase activity"/>
    <property type="evidence" value="ECO:0007669"/>
    <property type="project" value="UniProtKB-UniRule"/>
</dbReference>
<feature type="binding site" evidence="5 9">
    <location>
        <position position="364"/>
    </location>
    <ligand>
        <name>Zn(2+)</name>
        <dbReference type="ChEBI" id="CHEBI:29105"/>
    </ligand>
</feature>
<feature type="binding site" evidence="5 8">
    <location>
        <position position="240"/>
    </location>
    <ligand>
        <name>substrate</name>
    </ligand>
</feature>
<evidence type="ECO:0000256" key="9">
    <source>
        <dbReference type="PIRSR" id="PIRSR000099-4"/>
    </source>
</evidence>
<protein>
    <recommendedName>
        <fullName evidence="5">Histidinol dehydrogenase</fullName>
        <shortName evidence="5">HDH</shortName>
        <ecNumber evidence="5">1.1.1.23</ecNumber>
    </recommendedName>
</protein>
<evidence type="ECO:0000256" key="2">
    <source>
        <dbReference type="ARBA" id="ARBA00022723"/>
    </source>
</evidence>
<dbReference type="GO" id="GO:0008270">
    <property type="term" value="F:zinc ion binding"/>
    <property type="evidence" value="ECO:0007669"/>
    <property type="project" value="UniProtKB-UniRule"/>
</dbReference>
<feature type="active site" description="Proton acceptor" evidence="5 7">
    <location>
        <position position="330"/>
    </location>
</feature>
<dbReference type="PANTHER" id="PTHR21256">
    <property type="entry name" value="HISTIDINOL DEHYDROGENASE HDH"/>
    <property type="match status" value="1"/>
</dbReference>
<evidence type="ECO:0000313" key="11">
    <source>
        <dbReference type="EMBL" id="BBO71878.1"/>
    </source>
</evidence>